<comment type="function">
    <text evidence="4">Exhibits S-adenosyl-L-methionine-dependent methyltransferase activity.</text>
</comment>
<dbReference type="GO" id="GO:0008168">
    <property type="term" value="F:methyltransferase activity"/>
    <property type="evidence" value="ECO:0007669"/>
    <property type="project" value="UniProtKB-UniRule"/>
</dbReference>
<dbReference type="Pfam" id="PF04072">
    <property type="entry name" value="LCM"/>
    <property type="match status" value="1"/>
</dbReference>
<comment type="similarity">
    <text evidence="1 4">Belongs to the UPF0677 family.</text>
</comment>
<protein>
    <recommendedName>
        <fullName evidence="4">S-adenosyl-L-methionine-dependent methyltransferase</fullName>
        <ecNumber evidence="4">2.1.1.-</ecNumber>
    </recommendedName>
</protein>
<dbReference type="NCBIfam" id="TIGR00027">
    <property type="entry name" value="mthyl_TIGR00027"/>
    <property type="match status" value="1"/>
</dbReference>
<evidence type="ECO:0000313" key="5">
    <source>
        <dbReference type="EMBL" id="PIW17942.1"/>
    </source>
</evidence>
<dbReference type="Gene3D" id="3.40.50.150">
    <property type="entry name" value="Vaccinia Virus protein VP39"/>
    <property type="match status" value="1"/>
</dbReference>
<dbReference type="PANTHER" id="PTHR43619:SF2">
    <property type="entry name" value="S-ADENOSYL-L-METHIONINE-DEPENDENT METHYLTRANSFERASES SUPERFAMILY PROTEIN"/>
    <property type="match status" value="1"/>
</dbReference>
<dbReference type="EC" id="2.1.1.-" evidence="4"/>
<dbReference type="GO" id="GO:0032259">
    <property type="term" value="P:methylation"/>
    <property type="evidence" value="ECO:0007669"/>
    <property type="project" value="UniProtKB-KW"/>
</dbReference>
<evidence type="ECO:0000256" key="2">
    <source>
        <dbReference type="ARBA" id="ARBA00022603"/>
    </source>
</evidence>
<gene>
    <name evidence="5" type="ORF">COW36_07010</name>
</gene>
<comment type="caution">
    <text evidence="5">The sequence shown here is derived from an EMBL/GenBank/DDBJ whole genome shotgun (WGS) entry which is preliminary data.</text>
</comment>
<keyword evidence="2 4" id="KW-0489">Methyltransferase</keyword>
<evidence type="ECO:0000256" key="4">
    <source>
        <dbReference type="RuleBase" id="RU362030"/>
    </source>
</evidence>
<dbReference type="InterPro" id="IPR029063">
    <property type="entry name" value="SAM-dependent_MTases_sf"/>
</dbReference>
<evidence type="ECO:0000256" key="1">
    <source>
        <dbReference type="ARBA" id="ARBA00008138"/>
    </source>
</evidence>
<keyword evidence="4" id="KW-0949">S-adenosyl-L-methionine</keyword>
<dbReference type="InterPro" id="IPR007213">
    <property type="entry name" value="Ppm1/Ppm2/Tcmp"/>
</dbReference>
<dbReference type="EMBL" id="PFFQ01000018">
    <property type="protein sequence ID" value="PIW17942.1"/>
    <property type="molecule type" value="Genomic_DNA"/>
</dbReference>
<accession>A0A2M7G7J5</accession>
<dbReference type="PANTHER" id="PTHR43619">
    <property type="entry name" value="S-ADENOSYL-L-METHIONINE-DEPENDENT METHYLTRANSFERASE YKTD-RELATED"/>
    <property type="match status" value="1"/>
</dbReference>
<keyword evidence="3 5" id="KW-0808">Transferase</keyword>
<name>A0A2M7G7J5_9BACT</name>
<evidence type="ECO:0000313" key="6">
    <source>
        <dbReference type="Proteomes" id="UP000231019"/>
    </source>
</evidence>
<dbReference type="AlphaFoldDB" id="A0A2M7G7J5"/>
<sequence>MPKTEGIIHDVSDTAYWIAYYRGQESERTDALFHDPLARELAGEHGRKIAAHMPIPAMTAWTVVMRTRIIDDFIQQAVAEGVDMVVNLGAGLDTRPYRLDLPEILTWIEIDKAHLLDYKIKKLADYSPRCKLLHHPLDLANLQARRSCFQGWNQRAKKILILTEGLMPYLSFEEASLLAQDLRAMTQVKQWIVEYHSPETLKFRNRGGMKKNMQNAPFKFIPTDWFGFFKAQGWQATEMRYYAEVCEDYQRPAPYPWYLKTFFHMMRPFTPLETQKKLRRYAGYGLVIPITEMKE</sequence>
<dbReference type="Proteomes" id="UP000231019">
    <property type="component" value="Unassembled WGS sequence"/>
</dbReference>
<evidence type="ECO:0000256" key="3">
    <source>
        <dbReference type="ARBA" id="ARBA00022679"/>
    </source>
</evidence>
<dbReference type="SUPFAM" id="SSF53335">
    <property type="entry name" value="S-adenosyl-L-methionine-dependent methyltransferases"/>
    <property type="match status" value="1"/>
</dbReference>
<proteinExistence type="inferred from homology"/>
<dbReference type="InterPro" id="IPR011610">
    <property type="entry name" value="SAM_mthyl_Trfase_ML2640-like"/>
</dbReference>
<organism evidence="5 6">
    <name type="scientific">bacterium (Candidatus Blackallbacteria) CG17_big_fil_post_rev_8_21_14_2_50_48_46</name>
    <dbReference type="NCBI Taxonomy" id="2014261"/>
    <lineage>
        <taxon>Bacteria</taxon>
        <taxon>Candidatus Blackallbacteria</taxon>
    </lineage>
</organism>
<reference evidence="5 6" key="1">
    <citation type="submission" date="2017-09" db="EMBL/GenBank/DDBJ databases">
        <title>Depth-based differentiation of microbial function through sediment-hosted aquifers and enrichment of novel symbionts in the deep terrestrial subsurface.</title>
        <authorList>
            <person name="Probst A.J."/>
            <person name="Ladd B."/>
            <person name="Jarett J.K."/>
            <person name="Geller-Mcgrath D.E."/>
            <person name="Sieber C.M."/>
            <person name="Emerson J.B."/>
            <person name="Anantharaman K."/>
            <person name="Thomas B.C."/>
            <person name="Malmstrom R."/>
            <person name="Stieglmeier M."/>
            <person name="Klingl A."/>
            <person name="Woyke T."/>
            <person name="Ryan C.M."/>
            <person name="Banfield J.F."/>
        </authorList>
    </citation>
    <scope>NUCLEOTIDE SEQUENCE [LARGE SCALE GENOMIC DNA]</scope>
    <source>
        <strain evidence="5">CG17_big_fil_post_rev_8_21_14_2_50_48_46</strain>
    </source>
</reference>